<comment type="similarity">
    <text evidence="1">Belongs to the SufE family.</text>
</comment>
<dbReference type="PANTHER" id="PTHR43597:SF5">
    <property type="entry name" value="SUFE-LIKE PROTEIN 2, CHLOROPLASTIC"/>
    <property type="match status" value="1"/>
</dbReference>
<comment type="caution">
    <text evidence="3">The sequence shown here is derived from an EMBL/GenBank/DDBJ whole genome shotgun (WGS) entry which is preliminary data.</text>
</comment>
<evidence type="ECO:0000313" key="4">
    <source>
        <dbReference type="Proteomes" id="UP000249390"/>
    </source>
</evidence>
<dbReference type="PANTHER" id="PTHR43597">
    <property type="entry name" value="SULFUR ACCEPTOR PROTEIN CSDE"/>
    <property type="match status" value="1"/>
</dbReference>
<evidence type="ECO:0000256" key="1">
    <source>
        <dbReference type="ARBA" id="ARBA00010282"/>
    </source>
</evidence>
<protein>
    <recommendedName>
        <fullName evidence="2">Fe-S metabolism associated domain-containing protein</fullName>
    </recommendedName>
</protein>
<evidence type="ECO:0000259" key="2">
    <source>
        <dbReference type="Pfam" id="PF02657"/>
    </source>
</evidence>
<reference evidence="3 4" key="1">
    <citation type="submission" date="2018-06" db="EMBL/GenBank/DDBJ databases">
        <title>The Genome of Cuscuta australis (Dodder) Provides Insight into the Evolution of Plant Parasitism.</title>
        <authorList>
            <person name="Liu H."/>
        </authorList>
    </citation>
    <scope>NUCLEOTIDE SEQUENCE [LARGE SCALE GENOMIC DNA]</scope>
    <source>
        <strain evidence="4">cv. Yunnan</strain>
        <tissue evidence="3">Vines</tissue>
    </source>
</reference>
<proteinExistence type="inferred from homology"/>
<feature type="domain" description="Fe-S metabolism associated" evidence="2">
    <location>
        <begin position="1"/>
        <end position="85"/>
    </location>
</feature>
<evidence type="ECO:0000313" key="3">
    <source>
        <dbReference type="EMBL" id="RAL42929.1"/>
    </source>
</evidence>
<dbReference type="Gene3D" id="3.90.1010.10">
    <property type="match status" value="1"/>
</dbReference>
<organism evidence="3 4">
    <name type="scientific">Cuscuta australis</name>
    <dbReference type="NCBI Taxonomy" id="267555"/>
    <lineage>
        <taxon>Eukaryota</taxon>
        <taxon>Viridiplantae</taxon>
        <taxon>Streptophyta</taxon>
        <taxon>Embryophyta</taxon>
        <taxon>Tracheophyta</taxon>
        <taxon>Spermatophyta</taxon>
        <taxon>Magnoliopsida</taxon>
        <taxon>eudicotyledons</taxon>
        <taxon>Gunneridae</taxon>
        <taxon>Pentapetalae</taxon>
        <taxon>asterids</taxon>
        <taxon>lamiids</taxon>
        <taxon>Solanales</taxon>
        <taxon>Convolvulaceae</taxon>
        <taxon>Cuscuteae</taxon>
        <taxon>Cuscuta</taxon>
        <taxon>Cuscuta subgen. Grammica</taxon>
        <taxon>Cuscuta sect. Cleistogrammica</taxon>
    </lineage>
</organism>
<name>A0A328DFF1_9ASTE</name>
<dbReference type="Pfam" id="PF02657">
    <property type="entry name" value="SufE"/>
    <property type="match status" value="1"/>
</dbReference>
<dbReference type="Proteomes" id="UP000249390">
    <property type="component" value="Unassembled WGS sequence"/>
</dbReference>
<accession>A0A328DFF1</accession>
<dbReference type="AlphaFoldDB" id="A0A328DFF1"/>
<keyword evidence="4" id="KW-1185">Reference proteome</keyword>
<dbReference type="InterPro" id="IPR003808">
    <property type="entry name" value="Fe-S_metab-assoc_dom"/>
</dbReference>
<gene>
    <name evidence="3" type="ORF">DM860_009711</name>
</gene>
<sequence>MGCTTQVWLEARMDGEGRMRFKVDSDSEITKGFSSCLIWLLDGAAPPEVLGVAAEDLAAVNVAGFPSKVRSRVNTWHNVLIGMQKKTMDCVGEREKLLQSLLR</sequence>
<dbReference type="SUPFAM" id="SSF82649">
    <property type="entry name" value="SufE/NifU"/>
    <property type="match status" value="1"/>
</dbReference>
<dbReference type="EMBL" id="NQVE01000161">
    <property type="protein sequence ID" value="RAL42929.1"/>
    <property type="molecule type" value="Genomic_DNA"/>
</dbReference>